<sequence length="94" mass="10443">MSEVALSRLEAASARLGADRVSREVLRYLCARHEPGARLRLNTALMARDLGHPTPYVALALVRLSALRLIDQRALPGLPYQLSEFSLLFLEEAD</sequence>
<evidence type="ECO:0000313" key="1">
    <source>
        <dbReference type="EMBL" id="NBN78693.1"/>
    </source>
</evidence>
<keyword evidence="2" id="KW-1185">Reference proteome</keyword>
<accession>A0A7X5F2Q8</accession>
<protein>
    <submittedName>
        <fullName evidence="1">Uncharacterized protein</fullName>
    </submittedName>
</protein>
<dbReference type="RefSeq" id="WP_161676176.1">
    <property type="nucleotide sequence ID" value="NZ_JAABLP010000003.1"/>
</dbReference>
<evidence type="ECO:0000313" key="2">
    <source>
        <dbReference type="Proteomes" id="UP000586722"/>
    </source>
</evidence>
<dbReference type="EMBL" id="JAABLQ010000001">
    <property type="protein sequence ID" value="NBN78693.1"/>
    <property type="molecule type" value="Genomic_DNA"/>
</dbReference>
<dbReference type="AlphaFoldDB" id="A0A7X5F2Q8"/>
<dbReference type="Proteomes" id="UP000586722">
    <property type="component" value="Unassembled WGS sequence"/>
</dbReference>
<reference evidence="2" key="1">
    <citation type="submission" date="2020-01" db="EMBL/GenBank/DDBJ databases">
        <authorList>
            <person name="Fang Y."/>
            <person name="Sun R."/>
            <person name="Nie L."/>
            <person name="He J."/>
            <person name="Hao L."/>
            <person name="Wang L."/>
            <person name="Su S."/>
            <person name="Lv E."/>
            <person name="Zhang Z."/>
            <person name="Xie R."/>
            <person name="Liu H."/>
        </authorList>
    </citation>
    <scope>NUCLEOTIDE SEQUENCE [LARGE SCALE GENOMIC DNA]</scope>
    <source>
        <strain evidence="2">XCT-53</strain>
    </source>
</reference>
<name>A0A7X5F2Q8_9HYPH</name>
<gene>
    <name evidence="1" type="ORF">GWI72_10485</name>
</gene>
<organism evidence="1 2">
    <name type="scientific">Pannonibacter tanglangensis</name>
    <dbReference type="NCBI Taxonomy" id="2750084"/>
    <lineage>
        <taxon>Bacteria</taxon>
        <taxon>Pseudomonadati</taxon>
        <taxon>Pseudomonadota</taxon>
        <taxon>Alphaproteobacteria</taxon>
        <taxon>Hyphomicrobiales</taxon>
        <taxon>Stappiaceae</taxon>
        <taxon>Pannonibacter</taxon>
    </lineage>
</organism>
<proteinExistence type="predicted"/>
<comment type="caution">
    <text evidence="1">The sequence shown here is derived from an EMBL/GenBank/DDBJ whole genome shotgun (WGS) entry which is preliminary data.</text>
</comment>